<accession>A0ABZ0PII7</accession>
<evidence type="ECO:0000259" key="1">
    <source>
        <dbReference type="PROSITE" id="PS51186"/>
    </source>
</evidence>
<keyword evidence="3" id="KW-1185">Reference proteome</keyword>
<dbReference type="InterPro" id="IPR000182">
    <property type="entry name" value="GNAT_dom"/>
</dbReference>
<dbReference type="SUPFAM" id="SSF55729">
    <property type="entry name" value="Acyl-CoA N-acyltransferases (Nat)"/>
    <property type="match status" value="1"/>
</dbReference>
<gene>
    <name evidence="2" type="ORF">R9Z33_01355</name>
</gene>
<dbReference type="CDD" id="cd04301">
    <property type="entry name" value="NAT_SF"/>
    <property type="match status" value="1"/>
</dbReference>
<organism evidence="2 3">
    <name type="scientific">Sediminicoccus rosea</name>
    <dbReference type="NCBI Taxonomy" id="1225128"/>
    <lineage>
        <taxon>Bacteria</taxon>
        <taxon>Pseudomonadati</taxon>
        <taxon>Pseudomonadota</taxon>
        <taxon>Alphaproteobacteria</taxon>
        <taxon>Acetobacterales</taxon>
        <taxon>Roseomonadaceae</taxon>
        <taxon>Sediminicoccus</taxon>
    </lineage>
</organism>
<name>A0ABZ0PII7_9PROT</name>
<dbReference type="Proteomes" id="UP001305521">
    <property type="component" value="Chromosome"/>
</dbReference>
<reference evidence="2 3" key="1">
    <citation type="submission" date="2023-11" db="EMBL/GenBank/DDBJ databases">
        <title>Arctic aerobic anoxygenic photoheterotroph Sediminicoccus rosea KRV36 adapts its photosynthesis to long days of polar summer.</title>
        <authorList>
            <person name="Tomasch J."/>
            <person name="Kopejtka K."/>
            <person name="Bily T."/>
            <person name="Gardiner A.T."/>
            <person name="Gardian Z."/>
            <person name="Shivaramu S."/>
            <person name="Koblizek M."/>
            <person name="Engelhardt F."/>
            <person name="Kaftan D."/>
        </authorList>
    </citation>
    <scope>NUCLEOTIDE SEQUENCE [LARGE SCALE GENOMIC DNA]</scope>
    <source>
        <strain evidence="2 3">R-30</strain>
    </source>
</reference>
<protein>
    <submittedName>
        <fullName evidence="2">GNAT family N-acetyltransferase</fullName>
    </submittedName>
</protein>
<dbReference type="PROSITE" id="PS51186">
    <property type="entry name" value="GNAT"/>
    <property type="match status" value="1"/>
</dbReference>
<feature type="domain" description="N-acetyltransferase" evidence="1">
    <location>
        <begin position="117"/>
        <end position="245"/>
    </location>
</feature>
<proteinExistence type="predicted"/>
<dbReference type="InterPro" id="IPR056935">
    <property type="entry name" value="Rv0428c-like_C"/>
</dbReference>
<dbReference type="InterPro" id="IPR016181">
    <property type="entry name" value="Acyl_CoA_acyltransferase"/>
</dbReference>
<dbReference type="EMBL" id="CP137852">
    <property type="protein sequence ID" value="WPB85533.1"/>
    <property type="molecule type" value="Genomic_DNA"/>
</dbReference>
<dbReference type="Gene3D" id="3.40.630.30">
    <property type="match status" value="1"/>
</dbReference>
<dbReference type="RefSeq" id="WP_318649505.1">
    <property type="nucleotide sequence ID" value="NZ_CP137852.1"/>
</dbReference>
<dbReference type="Pfam" id="PF24553">
    <property type="entry name" value="Rv0428c_C"/>
    <property type="match status" value="1"/>
</dbReference>
<evidence type="ECO:0000313" key="3">
    <source>
        <dbReference type="Proteomes" id="UP001305521"/>
    </source>
</evidence>
<sequence>MNLSLVHALERATLNALPSPRVVFDGPFVVRSFLGGTGRANAACSLDPAPDPELAQRVTRVAAHYRRLGMTPRFRSAPLDPPGLEALLRAGGWAEADESHVTHGRVAAQADPAVRILTAPDATWFDVLGTVEYQSAARKAEKQEAVPLFAIPATWLVLEEEGRAAAAMSATCDGRFTGIFDLAVRPEFRRRGLAQRMIRAAAAWGEGLGAKTCFAQVAITNTASVALQAGLGLTEAYRYRYFVLR</sequence>
<evidence type="ECO:0000313" key="2">
    <source>
        <dbReference type="EMBL" id="WPB85533.1"/>
    </source>
</evidence>